<organism evidence="1 2">
    <name type="scientific">Populus trichocarpa</name>
    <name type="common">Western balsam poplar</name>
    <name type="synonym">Populus balsamifera subsp. trichocarpa</name>
    <dbReference type="NCBI Taxonomy" id="3694"/>
    <lineage>
        <taxon>Eukaryota</taxon>
        <taxon>Viridiplantae</taxon>
        <taxon>Streptophyta</taxon>
        <taxon>Embryophyta</taxon>
        <taxon>Tracheophyta</taxon>
        <taxon>Spermatophyta</taxon>
        <taxon>Magnoliopsida</taxon>
        <taxon>eudicotyledons</taxon>
        <taxon>Gunneridae</taxon>
        <taxon>Pentapetalae</taxon>
        <taxon>rosids</taxon>
        <taxon>fabids</taxon>
        <taxon>Malpighiales</taxon>
        <taxon>Salicaceae</taxon>
        <taxon>Saliceae</taxon>
        <taxon>Populus</taxon>
    </lineage>
</organism>
<dbReference type="HOGENOM" id="CLU_2744749_0_0_1"/>
<dbReference type="AlphaFoldDB" id="B9MY76"/>
<protein>
    <submittedName>
        <fullName evidence="1">Uncharacterized protein</fullName>
    </submittedName>
</protein>
<proteinExistence type="predicted"/>
<dbReference type="eggNOG" id="KOG1192">
    <property type="taxonomic scope" value="Eukaryota"/>
</dbReference>
<evidence type="ECO:0000313" key="1">
    <source>
        <dbReference type="EMBL" id="PNS94888.1"/>
    </source>
</evidence>
<accession>B9MY76</accession>
<evidence type="ECO:0000313" key="2">
    <source>
        <dbReference type="Proteomes" id="UP000006729"/>
    </source>
</evidence>
<dbReference type="InParanoid" id="B9MY76"/>
<dbReference type="Proteomes" id="UP000006729">
    <property type="component" value="Chromosome 17"/>
</dbReference>
<reference evidence="1 2" key="1">
    <citation type="journal article" date="2006" name="Science">
        <title>The genome of black cottonwood, Populus trichocarpa (Torr. &amp; Gray).</title>
        <authorList>
            <person name="Tuskan G.A."/>
            <person name="Difazio S."/>
            <person name="Jansson S."/>
            <person name="Bohlmann J."/>
            <person name="Grigoriev I."/>
            <person name="Hellsten U."/>
            <person name="Putnam N."/>
            <person name="Ralph S."/>
            <person name="Rombauts S."/>
            <person name="Salamov A."/>
            <person name="Schein J."/>
            <person name="Sterck L."/>
            <person name="Aerts A."/>
            <person name="Bhalerao R.R."/>
            <person name="Bhalerao R.P."/>
            <person name="Blaudez D."/>
            <person name="Boerjan W."/>
            <person name="Brun A."/>
            <person name="Brunner A."/>
            <person name="Busov V."/>
            <person name="Campbell M."/>
            <person name="Carlson J."/>
            <person name="Chalot M."/>
            <person name="Chapman J."/>
            <person name="Chen G.L."/>
            <person name="Cooper D."/>
            <person name="Coutinho P.M."/>
            <person name="Couturier J."/>
            <person name="Covert S."/>
            <person name="Cronk Q."/>
            <person name="Cunningham R."/>
            <person name="Davis J."/>
            <person name="Degroeve S."/>
            <person name="Dejardin A."/>
            <person name="Depamphilis C."/>
            <person name="Detter J."/>
            <person name="Dirks B."/>
            <person name="Dubchak I."/>
            <person name="Duplessis S."/>
            <person name="Ehlting J."/>
            <person name="Ellis B."/>
            <person name="Gendler K."/>
            <person name="Goodstein D."/>
            <person name="Gribskov M."/>
            <person name="Grimwood J."/>
            <person name="Groover A."/>
            <person name="Gunter L."/>
            <person name="Hamberger B."/>
            <person name="Heinze B."/>
            <person name="Helariutta Y."/>
            <person name="Henrissat B."/>
            <person name="Holligan D."/>
            <person name="Holt R."/>
            <person name="Huang W."/>
            <person name="Islam-Faridi N."/>
            <person name="Jones S."/>
            <person name="Jones-Rhoades M."/>
            <person name="Jorgensen R."/>
            <person name="Joshi C."/>
            <person name="Kangasjarvi J."/>
            <person name="Karlsson J."/>
            <person name="Kelleher C."/>
            <person name="Kirkpatrick R."/>
            <person name="Kirst M."/>
            <person name="Kohler A."/>
            <person name="Kalluri U."/>
            <person name="Larimer F."/>
            <person name="Leebens-Mack J."/>
            <person name="Leple J.C."/>
            <person name="Locascio P."/>
            <person name="Lou Y."/>
            <person name="Lucas S."/>
            <person name="Martin F."/>
            <person name="Montanini B."/>
            <person name="Napoli C."/>
            <person name="Nelson D.R."/>
            <person name="Nelson C."/>
            <person name="Nieminen K."/>
            <person name="Nilsson O."/>
            <person name="Pereda V."/>
            <person name="Peter G."/>
            <person name="Philippe R."/>
            <person name="Pilate G."/>
            <person name="Poliakov A."/>
            <person name="Razumovskaya J."/>
            <person name="Richardson P."/>
            <person name="Rinaldi C."/>
            <person name="Ritland K."/>
            <person name="Rouze P."/>
            <person name="Ryaboy D."/>
            <person name="Schmutz J."/>
            <person name="Schrader J."/>
            <person name="Segerman B."/>
            <person name="Shin H."/>
            <person name="Siddiqui A."/>
            <person name="Sterky F."/>
            <person name="Terry A."/>
            <person name="Tsai C.J."/>
            <person name="Uberbacher E."/>
            <person name="Unneberg P."/>
            <person name="Vahala J."/>
            <person name="Wall K."/>
            <person name="Wessler S."/>
            <person name="Yang G."/>
            <person name="Yin T."/>
            <person name="Douglas C."/>
            <person name="Marra M."/>
            <person name="Sandberg G."/>
            <person name="Van de Peer Y."/>
            <person name="Rokhsar D."/>
        </authorList>
    </citation>
    <scope>NUCLEOTIDE SEQUENCE [LARGE SCALE GENOMIC DNA]</scope>
    <source>
        <strain evidence="2">cv. Nisqually</strain>
    </source>
</reference>
<keyword evidence="2" id="KW-1185">Reference proteome</keyword>
<name>B9MY76_POPTR</name>
<sequence>MKSSFEQHVLLFPFMAHGHRMPLLDMAKLFDSRGPKTTKVTNPLDVLLLCIQSTDKNKKIKKKGFEILGTF</sequence>
<dbReference type="STRING" id="3694.B9MY76"/>
<dbReference type="Gene3D" id="3.40.50.2000">
    <property type="entry name" value="Glycogen Phosphorylase B"/>
    <property type="match status" value="1"/>
</dbReference>
<gene>
    <name evidence="1" type="ORF">POPTR_017G025600</name>
</gene>
<dbReference type="EMBL" id="CM009306">
    <property type="protein sequence ID" value="PNS94888.1"/>
    <property type="molecule type" value="Genomic_DNA"/>
</dbReference>
<dbReference type="SUPFAM" id="SSF53756">
    <property type="entry name" value="UDP-Glycosyltransferase/glycogen phosphorylase"/>
    <property type="match status" value="1"/>
</dbReference>